<evidence type="ECO:0000259" key="9">
    <source>
        <dbReference type="PROSITE" id="PS51900"/>
    </source>
</evidence>
<dbReference type="RefSeq" id="WP_159751382.1">
    <property type="nucleotide sequence ID" value="NZ_WUQX01000001.1"/>
</dbReference>
<comment type="similarity">
    <text evidence="2">Belongs to the 'phage' integrase family.</text>
</comment>
<dbReference type="InterPro" id="IPR010998">
    <property type="entry name" value="Integrase_recombinase_N"/>
</dbReference>
<reference evidence="10 11" key="1">
    <citation type="submission" date="2019-12" db="EMBL/GenBank/DDBJ databases">
        <title>Sporaefaciens musculi gen. nov., sp. nov., a novel bacterium isolated from the caecum of an obese mouse.</title>
        <authorList>
            <person name="Rasmussen T.S."/>
            <person name="Streidl T."/>
            <person name="Hitch T.C.A."/>
            <person name="Wortmann E."/>
            <person name="Deptula P."/>
            <person name="Hansen M."/>
            <person name="Nielsen D.S."/>
            <person name="Clavel T."/>
            <person name="Vogensen F.K."/>
        </authorList>
    </citation>
    <scope>NUCLEOTIDE SEQUENCE [LARGE SCALE GENOMIC DNA]</scope>
    <source>
        <strain evidence="10 11">WCA-9-b2</strain>
    </source>
</reference>
<dbReference type="Pfam" id="PF00589">
    <property type="entry name" value="Phage_integrase"/>
    <property type="match status" value="1"/>
</dbReference>
<evidence type="ECO:0000256" key="6">
    <source>
        <dbReference type="PROSITE-ProRule" id="PRU01248"/>
    </source>
</evidence>
<dbReference type="Gene3D" id="1.10.150.130">
    <property type="match status" value="1"/>
</dbReference>
<sequence length="412" mass="48422">MSDIKRKDNRGRTLKGGESQRSDGRYQYQYIGLDKKRHSVYSWSLLPSDKVPTGKKSDKSLREKEKEIQKSLLEGENIFYGNIILNEMFDIYIKKKKHRGKPLSPNTVMNYVSMYNKYIKESPIGKMKIQEIKKIHIVELYVSLQDKGLSYGTIIFYQKMLSAIFNMAIDEEYIDKNPTVRALDQIEGCNTEKQALTVNEQEALLRYAQKYHPNMYRKLVFLVDSMCRVSEFAGITWNDINMKERIISINHQLQYKKYVGEECARFRIIPTKGRNVRYIPMTDRLYKVLKEMKKSYFITRREDIEVDNVTDFIFFSEYGSLICAGTFRAELLRLKDSYNSKHPKSKIGYLTPHILRHTGCTRNAENGMDMKVLQYLMGHKSSKITNEVYNHITEERVMEEMLKTAKNQQKQA</sequence>
<keyword evidence="11" id="KW-1185">Reference proteome</keyword>
<dbReference type="InterPro" id="IPR002104">
    <property type="entry name" value="Integrase_catalytic"/>
</dbReference>
<keyword evidence="4 6" id="KW-0238">DNA-binding</keyword>
<evidence type="ECO:0000256" key="4">
    <source>
        <dbReference type="ARBA" id="ARBA00023125"/>
    </source>
</evidence>
<evidence type="ECO:0000259" key="8">
    <source>
        <dbReference type="PROSITE" id="PS51898"/>
    </source>
</evidence>
<dbReference type="GO" id="GO:0008907">
    <property type="term" value="F:integrase activity"/>
    <property type="evidence" value="ECO:0007669"/>
    <property type="project" value="InterPro"/>
</dbReference>
<keyword evidence="3" id="KW-0229">DNA integration</keyword>
<dbReference type="InterPro" id="IPR013762">
    <property type="entry name" value="Integrase-like_cat_sf"/>
</dbReference>
<comment type="function">
    <text evidence="1">Site-specific tyrosine recombinase, which acts by catalyzing the cutting and rejoining of the recombining DNA molecules.</text>
</comment>
<dbReference type="InterPro" id="IPR004191">
    <property type="entry name" value="Integrase_Tn916-type_DNA-bd_N"/>
</dbReference>
<dbReference type="Pfam" id="PF02920">
    <property type="entry name" value="Integrase_DNA"/>
    <property type="match status" value="1"/>
</dbReference>
<dbReference type="SUPFAM" id="SSF56349">
    <property type="entry name" value="DNA breaking-rejoining enzymes"/>
    <property type="match status" value="1"/>
</dbReference>
<protein>
    <submittedName>
        <fullName evidence="10">Tyrosine-type recombinase/integrase</fullName>
    </submittedName>
</protein>
<dbReference type="PANTHER" id="PTHR30629">
    <property type="entry name" value="PROPHAGE INTEGRASE"/>
    <property type="match status" value="1"/>
</dbReference>
<evidence type="ECO:0000256" key="7">
    <source>
        <dbReference type="SAM" id="MobiDB-lite"/>
    </source>
</evidence>
<dbReference type="EMBL" id="WUQX01000001">
    <property type="protein sequence ID" value="MXP76227.1"/>
    <property type="molecule type" value="Genomic_DNA"/>
</dbReference>
<dbReference type="Proteomes" id="UP000460412">
    <property type="component" value="Unassembled WGS sequence"/>
</dbReference>
<feature type="region of interest" description="Disordered" evidence="7">
    <location>
        <begin position="1"/>
        <end position="21"/>
    </location>
</feature>
<name>A0A7X3SJB4_9FIRM</name>
<accession>A0A7X3SJB4</accession>
<dbReference type="SUPFAM" id="SSF54171">
    <property type="entry name" value="DNA-binding domain"/>
    <property type="match status" value="1"/>
</dbReference>
<feature type="domain" description="Tyr recombinase" evidence="8">
    <location>
        <begin position="191"/>
        <end position="402"/>
    </location>
</feature>
<evidence type="ECO:0000256" key="2">
    <source>
        <dbReference type="ARBA" id="ARBA00008857"/>
    </source>
</evidence>
<feature type="domain" description="Core-binding (CB)" evidence="9">
    <location>
        <begin position="83"/>
        <end position="169"/>
    </location>
</feature>
<dbReference type="PANTHER" id="PTHR30629:SF2">
    <property type="entry name" value="PROPHAGE INTEGRASE INTS-RELATED"/>
    <property type="match status" value="1"/>
</dbReference>
<proteinExistence type="inferred from homology"/>
<dbReference type="InterPro" id="IPR044068">
    <property type="entry name" value="CB"/>
</dbReference>
<evidence type="ECO:0000256" key="1">
    <source>
        <dbReference type="ARBA" id="ARBA00003283"/>
    </source>
</evidence>
<gene>
    <name evidence="10" type="ORF">GN277_12735</name>
</gene>
<evidence type="ECO:0000256" key="3">
    <source>
        <dbReference type="ARBA" id="ARBA00022908"/>
    </source>
</evidence>
<organism evidence="10 11">
    <name type="scientific">Sporofaciens musculi</name>
    <dbReference type="NCBI Taxonomy" id="2681861"/>
    <lineage>
        <taxon>Bacteria</taxon>
        <taxon>Bacillati</taxon>
        <taxon>Bacillota</taxon>
        <taxon>Clostridia</taxon>
        <taxon>Lachnospirales</taxon>
        <taxon>Lachnospiraceae</taxon>
        <taxon>Sporofaciens</taxon>
    </lineage>
</organism>
<dbReference type="Gene3D" id="3.30.160.60">
    <property type="entry name" value="Classic Zinc Finger"/>
    <property type="match status" value="1"/>
</dbReference>
<dbReference type="Gene3D" id="1.10.443.10">
    <property type="entry name" value="Intergrase catalytic core"/>
    <property type="match status" value="1"/>
</dbReference>
<dbReference type="InterPro" id="IPR016177">
    <property type="entry name" value="DNA-bd_dom_sf"/>
</dbReference>
<dbReference type="Pfam" id="PF14659">
    <property type="entry name" value="Phage_int_SAM_3"/>
    <property type="match status" value="1"/>
</dbReference>
<evidence type="ECO:0000313" key="10">
    <source>
        <dbReference type="EMBL" id="MXP76227.1"/>
    </source>
</evidence>
<evidence type="ECO:0000256" key="5">
    <source>
        <dbReference type="ARBA" id="ARBA00023172"/>
    </source>
</evidence>
<comment type="caution">
    <text evidence="10">The sequence shown here is derived from an EMBL/GenBank/DDBJ whole genome shotgun (WGS) entry which is preliminary data.</text>
</comment>
<dbReference type="InterPro" id="IPR050808">
    <property type="entry name" value="Phage_Integrase"/>
</dbReference>
<dbReference type="PROSITE" id="PS51900">
    <property type="entry name" value="CB"/>
    <property type="match status" value="1"/>
</dbReference>
<keyword evidence="5" id="KW-0233">DNA recombination</keyword>
<evidence type="ECO:0000313" key="11">
    <source>
        <dbReference type="Proteomes" id="UP000460412"/>
    </source>
</evidence>
<dbReference type="CDD" id="cd01189">
    <property type="entry name" value="INT_ICEBs1_C_like"/>
    <property type="match status" value="1"/>
</dbReference>
<dbReference type="InterPro" id="IPR011010">
    <property type="entry name" value="DNA_brk_join_enz"/>
</dbReference>
<dbReference type="GO" id="GO:0003677">
    <property type="term" value="F:DNA binding"/>
    <property type="evidence" value="ECO:0007669"/>
    <property type="project" value="UniProtKB-UniRule"/>
</dbReference>
<dbReference type="PROSITE" id="PS51898">
    <property type="entry name" value="TYR_RECOMBINASE"/>
    <property type="match status" value="1"/>
</dbReference>
<dbReference type="InterPro" id="IPR004107">
    <property type="entry name" value="Integrase_SAM-like_N"/>
</dbReference>
<dbReference type="AlphaFoldDB" id="A0A7X3SJB4"/>
<dbReference type="GO" id="GO:0006310">
    <property type="term" value="P:DNA recombination"/>
    <property type="evidence" value="ECO:0007669"/>
    <property type="project" value="UniProtKB-KW"/>
</dbReference>